<dbReference type="GO" id="GO:0005524">
    <property type="term" value="F:ATP binding"/>
    <property type="evidence" value="ECO:0007669"/>
    <property type="project" value="InterPro"/>
</dbReference>
<gene>
    <name evidence="3" type="ORF">MtrDRAFT_AC151522g12v2</name>
</gene>
<keyword evidence="3" id="KW-0418">Kinase</keyword>
<evidence type="ECO:0000313" key="3">
    <source>
        <dbReference type="EMBL" id="ABD32769.1"/>
    </source>
</evidence>
<evidence type="ECO:0000256" key="1">
    <source>
        <dbReference type="SAM" id="MobiDB-lite"/>
    </source>
</evidence>
<dbReference type="InterPro" id="IPR008271">
    <property type="entry name" value="Ser/Thr_kinase_AS"/>
</dbReference>
<keyword evidence="3" id="KW-0808">Transferase</keyword>
<evidence type="ECO:0000259" key="2">
    <source>
        <dbReference type="PROSITE" id="PS50011"/>
    </source>
</evidence>
<dbReference type="PROSITE" id="PS50011">
    <property type="entry name" value="PROTEIN_KINASE_DOM"/>
    <property type="match status" value="1"/>
</dbReference>
<dbReference type="Gene3D" id="1.10.510.10">
    <property type="entry name" value="Transferase(Phosphotransferase) domain 1"/>
    <property type="match status" value="1"/>
</dbReference>
<dbReference type="AlphaFoldDB" id="Q2HSI8"/>
<dbReference type="InterPro" id="IPR000719">
    <property type="entry name" value="Prot_kinase_dom"/>
</dbReference>
<organism evidence="3">
    <name type="scientific">Medicago truncatula</name>
    <name type="common">Barrel medic</name>
    <name type="synonym">Medicago tribuloides</name>
    <dbReference type="NCBI Taxonomy" id="3880"/>
    <lineage>
        <taxon>Eukaryota</taxon>
        <taxon>Viridiplantae</taxon>
        <taxon>Streptophyta</taxon>
        <taxon>Embryophyta</taxon>
        <taxon>Tracheophyta</taxon>
        <taxon>Spermatophyta</taxon>
        <taxon>Magnoliopsida</taxon>
        <taxon>eudicotyledons</taxon>
        <taxon>Gunneridae</taxon>
        <taxon>Pentapetalae</taxon>
        <taxon>rosids</taxon>
        <taxon>fabids</taxon>
        <taxon>Fabales</taxon>
        <taxon>Fabaceae</taxon>
        <taxon>Papilionoideae</taxon>
        <taxon>50 kb inversion clade</taxon>
        <taxon>NPAAA clade</taxon>
        <taxon>Hologalegina</taxon>
        <taxon>IRL clade</taxon>
        <taxon>Trifolieae</taxon>
        <taxon>Medicago</taxon>
    </lineage>
</organism>
<dbReference type="GO" id="GO:0004672">
    <property type="term" value="F:protein kinase activity"/>
    <property type="evidence" value="ECO:0007669"/>
    <property type="project" value="InterPro"/>
</dbReference>
<reference evidence="3" key="2">
    <citation type="submission" date="2007-03" db="EMBL/GenBank/DDBJ databases">
        <authorList>
            <consortium name="The International Medicago Genome Annotation Group"/>
        </authorList>
    </citation>
    <scope>NUCLEOTIDE SEQUENCE</scope>
</reference>
<protein>
    <submittedName>
        <fullName evidence="3">Protein kinase</fullName>
    </submittedName>
</protein>
<sequence>MIGFGGSSISNNGKASIEKNNPRKPTAISHNDPFLVFESTTSSKSFLDSLEQITKNVIYVNSYGIFQDIISNPSAYGFSVINVGCRGVGRNNGQITCLPIVHRDIKPKNILVVVDDNMEHIIADFGTALRKKQFEDSD</sequence>
<feature type="region of interest" description="Disordered" evidence="1">
    <location>
        <begin position="1"/>
        <end position="26"/>
    </location>
</feature>
<reference evidence="3" key="1">
    <citation type="submission" date="2004-11" db="EMBL/GenBank/DDBJ databases">
        <authorList>
            <person name="Town C.D."/>
        </authorList>
    </citation>
    <scope>NUCLEOTIDE SEQUENCE</scope>
</reference>
<feature type="domain" description="Protein kinase" evidence="2">
    <location>
        <begin position="1"/>
        <end position="138"/>
    </location>
</feature>
<dbReference type="SUPFAM" id="SSF56112">
    <property type="entry name" value="Protein kinase-like (PK-like)"/>
    <property type="match status" value="1"/>
</dbReference>
<dbReference type="InterPro" id="IPR011009">
    <property type="entry name" value="Kinase-like_dom_sf"/>
</dbReference>
<name>Q2HSI8_MEDTR</name>
<dbReference type="EMBL" id="AC151522">
    <property type="protein sequence ID" value="ABD32769.1"/>
    <property type="molecule type" value="Genomic_DNA"/>
</dbReference>
<proteinExistence type="predicted"/>
<dbReference type="PROSITE" id="PS00108">
    <property type="entry name" value="PROTEIN_KINASE_ST"/>
    <property type="match status" value="1"/>
</dbReference>
<accession>Q2HSI8</accession>